<dbReference type="Gene3D" id="3.30.500.20">
    <property type="entry name" value="BH3703-like domains"/>
    <property type="match status" value="1"/>
</dbReference>
<reference evidence="1 2" key="1">
    <citation type="submission" date="2019-01" db="EMBL/GenBank/DDBJ databases">
        <title>Draft genome assembly of Photorhabdus luminescens subsp. sonorensis Caborca.</title>
        <authorList>
            <person name="Duong D.A."/>
            <person name="Espinosa-Artiles P."/>
            <person name="Orozco R.A."/>
            <person name="Molnar I."/>
            <person name="Stock P."/>
        </authorList>
    </citation>
    <scope>NUCLEOTIDE SEQUENCE [LARGE SCALE GENOMIC DNA]</scope>
    <source>
        <strain evidence="1 2">Caborca</strain>
    </source>
</reference>
<dbReference type="Pfam" id="PF04634">
    <property type="entry name" value="YezG-like"/>
    <property type="match status" value="1"/>
</dbReference>
<dbReference type="InterPro" id="IPR036170">
    <property type="entry name" value="YezG-like_sf"/>
</dbReference>
<proteinExistence type="predicted"/>
<organism evidence="1 2">
    <name type="scientific">Photorhabdus luminescens subsp. sonorensis</name>
    <dbReference type="NCBI Taxonomy" id="1173677"/>
    <lineage>
        <taxon>Bacteria</taxon>
        <taxon>Pseudomonadati</taxon>
        <taxon>Pseudomonadota</taxon>
        <taxon>Gammaproteobacteria</taxon>
        <taxon>Enterobacterales</taxon>
        <taxon>Morganellaceae</taxon>
        <taxon>Photorhabdus</taxon>
    </lineage>
</organism>
<gene>
    <name evidence="1" type="ORF">EP164_04665</name>
</gene>
<dbReference type="SUPFAM" id="SSF160424">
    <property type="entry name" value="BH3703-like"/>
    <property type="match status" value="1"/>
</dbReference>
<dbReference type="Proteomes" id="UP000307592">
    <property type="component" value="Unassembled WGS sequence"/>
</dbReference>
<protein>
    <submittedName>
        <fullName evidence="1">DUF600 family protein</fullName>
    </submittedName>
</protein>
<evidence type="ECO:0000313" key="2">
    <source>
        <dbReference type="Proteomes" id="UP000307592"/>
    </source>
</evidence>
<accession>A0A5C4RLT5</accession>
<sequence length="110" mass="12828">MRDDQEIYNDIGKVLFSIAPDDASKVIVNASLEPENDSGEFTYYYVNKNGEEKWINDTYDASPQLLDLLVELRIYLLDNFKSEKTPFWHSCVITLDIEKVKLNVNLKYED</sequence>
<comment type="caution">
    <text evidence="1">The sequence shown here is derived from an EMBL/GenBank/DDBJ whole genome shotgun (WGS) entry which is preliminary data.</text>
</comment>
<dbReference type="EMBL" id="SBIJ01000004">
    <property type="protein sequence ID" value="TNH44808.1"/>
    <property type="molecule type" value="Genomic_DNA"/>
</dbReference>
<dbReference type="InterPro" id="IPR006728">
    <property type="entry name" value="YezG-like"/>
</dbReference>
<dbReference type="AlphaFoldDB" id="A0A5C4RLT5"/>
<evidence type="ECO:0000313" key="1">
    <source>
        <dbReference type="EMBL" id="TNH44808.1"/>
    </source>
</evidence>
<name>A0A5C4RLT5_PHOLU</name>